<evidence type="ECO:0000256" key="7">
    <source>
        <dbReference type="ARBA" id="ARBA00044507"/>
    </source>
</evidence>
<evidence type="ECO:0000256" key="1">
    <source>
        <dbReference type="ARBA" id="ARBA00001933"/>
    </source>
</evidence>
<dbReference type="Proteomes" id="UP001304683">
    <property type="component" value="Chromosome"/>
</dbReference>
<dbReference type="InterPro" id="IPR015424">
    <property type="entry name" value="PyrdxlP-dep_Trfase"/>
</dbReference>
<keyword evidence="11" id="KW-1185">Reference proteome</keyword>
<dbReference type="RefSeq" id="WP_318751507.1">
    <property type="nucleotide sequence ID" value="NZ_CP132508.1"/>
</dbReference>
<dbReference type="SUPFAM" id="SSF53383">
    <property type="entry name" value="PLP-dependent transferases"/>
    <property type="match status" value="1"/>
</dbReference>
<organism evidence="10 11">
    <name type="scientific">Thermaerobacter composti</name>
    <dbReference type="NCBI Taxonomy" id="554949"/>
    <lineage>
        <taxon>Bacteria</taxon>
        <taxon>Bacillati</taxon>
        <taxon>Bacillota</taxon>
        <taxon>Clostridia</taxon>
        <taxon>Eubacteriales</taxon>
        <taxon>Clostridiales Family XVII. Incertae Sedis</taxon>
        <taxon>Thermaerobacter</taxon>
    </lineage>
</organism>
<dbReference type="Pfam" id="PF03841">
    <property type="entry name" value="SelA"/>
    <property type="match status" value="1"/>
</dbReference>
<keyword evidence="5 8" id="KW-0648">Protein biosynthesis</keyword>
<dbReference type="Gene3D" id="3.90.1150.180">
    <property type="match status" value="1"/>
</dbReference>
<evidence type="ECO:0000313" key="10">
    <source>
        <dbReference type="EMBL" id="WPD20118.1"/>
    </source>
</evidence>
<dbReference type="GO" id="GO:0004125">
    <property type="term" value="F:L-seryl-tRNA(Sec) selenium transferase activity"/>
    <property type="evidence" value="ECO:0007669"/>
    <property type="project" value="UniProtKB-EC"/>
</dbReference>
<reference evidence="10 11" key="1">
    <citation type="submission" date="2023-08" db="EMBL/GenBank/DDBJ databases">
        <title>Genome sequence of Thermaerobacter compostii strain Ins1, a spore-forming filamentous bacterium isolated from a deep geothermal reservoir.</title>
        <authorList>
            <person name="Bregnard D."/>
            <person name="Gonzalez D."/>
            <person name="Junier P."/>
        </authorList>
    </citation>
    <scope>NUCLEOTIDE SEQUENCE [LARGE SCALE GENOMIC DNA]</scope>
    <source>
        <strain evidence="10 11">Ins1</strain>
    </source>
</reference>
<sequence>MPSPHDRETASATEADRRPAAASTLRTLPAVHRLLAHPAVQEAARGAGAAWAAESARRVLDEERRRRLEGAPPRALDQLAAATAARVAAVARPSLRRVINATGVVLHTNLGRAPLPAEAVASVAEVAGAYSTLEYDLATGGRGSRLDHVRSLLRRVTGAEDALVVNNNAAAVYLVLAVLAAGREVVVSRGQLVEIGGSFRIPEILAASGARLVEVGTTNKTRLADYEAAIGPETALLLRVHTSNYRIVGFTASVPLEDLVALGRRHGLPVVDDVGSGLLFPPPAGPGRPLAGEPSVQASLAAGADLVTFSGDKLLGGPQAGIIVGRAELVARLRRHPLMRALRCDKLVLAALEATLRLYLDPAEAYRRVPVLAMLSRSPDELARVARRLAARLRRALGPRARVTVAPGDSQAGGGSLPEVPWPTTLVGLTVPGVAVADLAAALRQGEPPVIGRIHDDVLWLDPRTLLPGDDRELVRAAARAVDRLTDAARGDPAPAAP</sequence>
<comment type="catalytic activity">
    <reaction evidence="8">
        <text>L-seryl-tRNA(Sec) + selenophosphate + H(+) = L-selenocysteinyl-tRNA(Sec) + phosphate</text>
        <dbReference type="Rhea" id="RHEA:22728"/>
        <dbReference type="Rhea" id="RHEA-COMP:9742"/>
        <dbReference type="Rhea" id="RHEA-COMP:9743"/>
        <dbReference type="ChEBI" id="CHEBI:15378"/>
        <dbReference type="ChEBI" id="CHEBI:16144"/>
        <dbReference type="ChEBI" id="CHEBI:43474"/>
        <dbReference type="ChEBI" id="CHEBI:78533"/>
        <dbReference type="ChEBI" id="CHEBI:78573"/>
        <dbReference type="EC" id="2.9.1.1"/>
    </reaction>
</comment>
<dbReference type="PANTHER" id="PTHR32328:SF0">
    <property type="entry name" value="L-SERYL-TRNA(SEC) SELENIUM TRANSFERASE"/>
    <property type="match status" value="1"/>
</dbReference>
<dbReference type="HAMAP" id="MF_00423">
    <property type="entry name" value="SelA"/>
    <property type="match status" value="1"/>
</dbReference>
<comment type="function">
    <text evidence="8">Converts seryl-tRNA(Sec) to selenocysteinyl-tRNA(Sec) required for selenoprotein biosynthesis.</text>
</comment>
<comment type="cofactor">
    <cofactor evidence="1 8">
        <name>pyridoxal 5'-phosphate</name>
        <dbReference type="ChEBI" id="CHEBI:597326"/>
    </cofactor>
</comment>
<dbReference type="InterPro" id="IPR004534">
    <property type="entry name" value="SelA_trans"/>
</dbReference>
<evidence type="ECO:0000256" key="6">
    <source>
        <dbReference type="ARBA" id="ARBA00023266"/>
    </source>
</evidence>
<evidence type="ECO:0000256" key="2">
    <source>
        <dbReference type="ARBA" id="ARBA00022490"/>
    </source>
</evidence>
<feature type="modified residue" description="N6-(pyridoxal phosphate)lysine" evidence="8">
    <location>
        <position position="313"/>
    </location>
</feature>
<evidence type="ECO:0000313" key="11">
    <source>
        <dbReference type="Proteomes" id="UP001304683"/>
    </source>
</evidence>
<evidence type="ECO:0000256" key="4">
    <source>
        <dbReference type="ARBA" id="ARBA00022898"/>
    </source>
</evidence>
<evidence type="ECO:0000256" key="8">
    <source>
        <dbReference type="HAMAP-Rule" id="MF_00423"/>
    </source>
</evidence>
<dbReference type="InterPro" id="IPR015421">
    <property type="entry name" value="PyrdxlP-dep_Trfase_major"/>
</dbReference>
<comment type="subcellular location">
    <subcellularLocation>
        <location evidence="8">Cytoplasm</location>
    </subcellularLocation>
</comment>
<gene>
    <name evidence="8 10" type="primary">selA</name>
    <name evidence="10" type="ORF">Q5761_05660</name>
</gene>
<dbReference type="NCBIfam" id="TIGR00474">
    <property type="entry name" value="selA"/>
    <property type="match status" value="1"/>
</dbReference>
<comment type="similarity">
    <text evidence="7 8">Belongs to the SelA family.</text>
</comment>
<dbReference type="InterPro" id="IPR018319">
    <property type="entry name" value="SelA-like"/>
</dbReference>
<keyword evidence="6 8" id="KW-0711">Selenium</keyword>
<dbReference type="Gene3D" id="3.40.640.10">
    <property type="entry name" value="Type I PLP-dependent aspartate aminotransferase-like (Major domain)"/>
    <property type="match status" value="1"/>
</dbReference>
<proteinExistence type="inferred from homology"/>
<name>A0ABZ0QUA8_9FIRM</name>
<keyword evidence="3 8" id="KW-0808">Transferase</keyword>
<keyword evidence="2 8" id="KW-0963">Cytoplasm</keyword>
<accession>A0ABZ0QUA8</accession>
<feature type="region of interest" description="Disordered" evidence="9">
    <location>
        <begin position="1"/>
        <end position="21"/>
    </location>
</feature>
<evidence type="ECO:0000256" key="5">
    <source>
        <dbReference type="ARBA" id="ARBA00022917"/>
    </source>
</evidence>
<comment type="pathway">
    <text evidence="8">Aminoacyl-tRNA biosynthesis; selenocysteinyl-tRNA(Sec) biosynthesis; selenocysteinyl-tRNA(Sec) from L-seryl-tRNA(Sec) (bacterial route): step 1/1.</text>
</comment>
<evidence type="ECO:0000256" key="3">
    <source>
        <dbReference type="ARBA" id="ARBA00022679"/>
    </source>
</evidence>
<dbReference type="EMBL" id="CP132508">
    <property type="protein sequence ID" value="WPD20118.1"/>
    <property type="molecule type" value="Genomic_DNA"/>
</dbReference>
<feature type="compositionally biased region" description="Basic and acidic residues" evidence="9">
    <location>
        <begin position="1"/>
        <end position="19"/>
    </location>
</feature>
<protein>
    <recommendedName>
        <fullName evidence="8">L-seryl-tRNA(Sec) selenium transferase</fullName>
        <ecNumber evidence="8">2.9.1.1</ecNumber>
    </recommendedName>
    <alternativeName>
        <fullName evidence="8">Selenocysteine synthase</fullName>
        <shortName evidence="8">Sec synthase</shortName>
    </alternativeName>
    <alternativeName>
        <fullName evidence="8">Selenocysteinyl-tRNA(Sec) synthase</fullName>
    </alternativeName>
</protein>
<dbReference type="PANTHER" id="PTHR32328">
    <property type="entry name" value="L-SERYL-TRNA(SEC) SELENIUM TRANSFERASE"/>
    <property type="match status" value="1"/>
</dbReference>
<keyword evidence="4 8" id="KW-0663">Pyridoxal phosphate</keyword>
<dbReference type="EC" id="2.9.1.1" evidence="8"/>
<evidence type="ECO:0000256" key="9">
    <source>
        <dbReference type="SAM" id="MobiDB-lite"/>
    </source>
</evidence>